<evidence type="ECO:0000313" key="2">
    <source>
        <dbReference type="Proteomes" id="UP000053429"/>
    </source>
</evidence>
<protein>
    <submittedName>
        <fullName evidence="1">Uncharacterized protein</fullName>
    </submittedName>
</protein>
<evidence type="ECO:0000313" key="1">
    <source>
        <dbReference type="EMBL" id="KUN95389.1"/>
    </source>
</evidence>
<dbReference type="OrthoDB" id="5194782at2"/>
<dbReference type="AlphaFoldDB" id="A0A101TN47"/>
<dbReference type="Proteomes" id="UP000053429">
    <property type="component" value="Unassembled WGS sequence"/>
</dbReference>
<accession>A0A101TN47</accession>
<dbReference type="RefSeq" id="WP_062723664.1">
    <property type="nucleotide sequence ID" value="NZ_KQ948938.1"/>
</dbReference>
<reference evidence="1 2" key="1">
    <citation type="submission" date="2015-10" db="EMBL/GenBank/DDBJ databases">
        <title>Draft genome sequence of Streptomyces caeruleatus NRRL B-24802, type strain for the species Streptomyces caeruleatus.</title>
        <authorList>
            <person name="Ruckert C."/>
            <person name="Winkler A."/>
            <person name="Kalinowski J."/>
            <person name="Kampfer P."/>
            <person name="Glaeser S."/>
        </authorList>
    </citation>
    <scope>NUCLEOTIDE SEQUENCE [LARGE SCALE GENOMIC DNA]</scope>
    <source>
        <strain evidence="1 2">NRRL B-24802</strain>
    </source>
</reference>
<sequence>MPIPAPMTHPNEDADHLAARASKETFVAKAGPIRSNPDASARFKAQQVSNLYDTHLREIAEAYERLTERRRERLTHLEGLVPVGPGIPEGTSPADKATLMQAFRTAWNQAQETDTAGRARLLAEAERFDDDAIRRAVLTFAVDHSEEPILRGWTEQHVDQEGYLDEVRQLREAIAGRGPYRGFERQDFTPLPKPQEAYDWPLIKDDPNAQPGDRGVQVRPGVIEFRRG</sequence>
<name>A0A101TN47_9ACTN</name>
<comment type="caution">
    <text evidence="1">The sequence shown here is derived from an EMBL/GenBank/DDBJ whole genome shotgun (WGS) entry which is preliminary data.</text>
</comment>
<dbReference type="STRING" id="661399.AQJ67_35965"/>
<dbReference type="EMBL" id="LMWY01000049">
    <property type="protein sequence ID" value="KUN95389.1"/>
    <property type="molecule type" value="Genomic_DNA"/>
</dbReference>
<proteinExistence type="predicted"/>
<gene>
    <name evidence="1" type="ORF">AQJ67_35965</name>
</gene>
<organism evidence="1 2">
    <name type="scientific">Streptomyces caeruleatus</name>
    <dbReference type="NCBI Taxonomy" id="661399"/>
    <lineage>
        <taxon>Bacteria</taxon>
        <taxon>Bacillati</taxon>
        <taxon>Actinomycetota</taxon>
        <taxon>Actinomycetes</taxon>
        <taxon>Kitasatosporales</taxon>
        <taxon>Streptomycetaceae</taxon>
        <taxon>Streptomyces</taxon>
    </lineage>
</organism>
<keyword evidence="2" id="KW-1185">Reference proteome</keyword>